<gene>
    <name evidence="2" type="ORF">TGCOUG_289570C</name>
</gene>
<organism evidence="2 3">
    <name type="scientific">Toxoplasma gondii COUG</name>
    <dbReference type="NCBI Taxonomy" id="1074873"/>
    <lineage>
        <taxon>Eukaryota</taxon>
        <taxon>Sar</taxon>
        <taxon>Alveolata</taxon>
        <taxon>Apicomplexa</taxon>
        <taxon>Conoidasida</taxon>
        <taxon>Coccidia</taxon>
        <taxon>Eucoccidiorida</taxon>
        <taxon>Eimeriorina</taxon>
        <taxon>Sarcocystidae</taxon>
        <taxon>Toxoplasma</taxon>
    </lineage>
</organism>
<evidence type="ECO:0000256" key="1">
    <source>
        <dbReference type="SAM" id="MobiDB-lite"/>
    </source>
</evidence>
<dbReference type="AlphaFoldDB" id="A0A2G8Y2Z5"/>
<sequence>MTSPSTAALSLPASEESSSLALPPPDFPLFSLSVSSDSSAARLGFCCFCLLFPLLEQCATVSGIVPSETSLERGKQTAVFLSSVSGPCPLSPRHAAVGVSVASAA</sequence>
<protein>
    <submittedName>
        <fullName evidence="2">Phosphatidylinositol transfer protein</fullName>
    </submittedName>
</protein>
<comment type="caution">
    <text evidence="2">The sequence shown here is derived from an EMBL/GenBank/DDBJ whole genome shotgun (WGS) entry which is preliminary data.</text>
</comment>
<evidence type="ECO:0000313" key="3">
    <source>
        <dbReference type="Proteomes" id="UP000236343"/>
    </source>
</evidence>
<dbReference type="Proteomes" id="UP000236343">
    <property type="component" value="Unassembled WGS sequence"/>
</dbReference>
<proteinExistence type="predicted"/>
<name>A0A2G8Y2Z5_TOXGO</name>
<dbReference type="EMBL" id="AGQR02001480">
    <property type="protein sequence ID" value="PIM01646.1"/>
    <property type="molecule type" value="Genomic_DNA"/>
</dbReference>
<accession>A0A2G8Y2Z5</accession>
<evidence type="ECO:0000313" key="2">
    <source>
        <dbReference type="EMBL" id="PIM01646.1"/>
    </source>
</evidence>
<feature type="region of interest" description="Disordered" evidence="1">
    <location>
        <begin position="1"/>
        <end position="21"/>
    </location>
</feature>
<dbReference type="VEuPathDB" id="ToxoDB:TGCOUG_289570C"/>
<reference evidence="2 3" key="1">
    <citation type="journal article" date="2016" name="Nat. Commun.">
        <title>Local admixture of amplified and diversified secreted pathogenesis determinants shapes mosaic Toxoplasma gondii genomes.</title>
        <authorList>
            <person name="Lorenzi H."/>
            <person name="Khan A."/>
            <person name="Behnke M.S."/>
            <person name="Namasivayam S."/>
            <person name="Swapna L.S."/>
            <person name="Hadjithomas M."/>
            <person name="Karamycheva S."/>
            <person name="Pinney D."/>
            <person name="Brunk B.P."/>
            <person name="Ajioka J.W."/>
            <person name="Ajzenberg D."/>
            <person name="Boothroyd J.C."/>
            <person name="Boyle J.P."/>
            <person name="Darde M.L."/>
            <person name="Diaz-Miranda M.A."/>
            <person name="Dubey J.P."/>
            <person name="Fritz H.M."/>
            <person name="Gennari S.M."/>
            <person name="Gregory B.D."/>
            <person name="Kim K."/>
            <person name="Saeij J.P."/>
            <person name="Su C."/>
            <person name="White M.W."/>
            <person name="Zhu X.Q."/>
            <person name="Howe D.K."/>
            <person name="Rosenthal B.M."/>
            <person name="Grigg M.E."/>
            <person name="Parkinson J."/>
            <person name="Liu L."/>
            <person name="Kissinger J.C."/>
            <person name="Roos D.S."/>
            <person name="Sibley L.D."/>
        </authorList>
    </citation>
    <scope>NUCLEOTIDE SEQUENCE [LARGE SCALE GENOMIC DNA]</scope>
    <source>
        <strain evidence="2 3">COUG</strain>
    </source>
</reference>